<dbReference type="STRING" id="1231657.A0A1Y1YPS4"/>
<dbReference type="InterPro" id="IPR036291">
    <property type="entry name" value="NAD(P)-bd_dom_sf"/>
</dbReference>
<proteinExistence type="inferred from homology"/>
<evidence type="ECO:0000256" key="1">
    <source>
        <dbReference type="ARBA" id="ARBA00009219"/>
    </source>
</evidence>
<protein>
    <submittedName>
        <fullName evidence="4">C-3 sterol dehydrogenase/C-4 decarboxylase-like protein</fullName>
    </submittedName>
</protein>
<dbReference type="AlphaFoldDB" id="A0A1Y1YPS4"/>
<dbReference type="Gene3D" id="3.40.50.720">
    <property type="entry name" value="NAD(P)-binding Rossmann-like Domain"/>
    <property type="match status" value="1"/>
</dbReference>
<dbReference type="InterPro" id="IPR002225">
    <property type="entry name" value="3Beta_OHSteriod_DH/Estase"/>
</dbReference>
<dbReference type="GO" id="GO:0016616">
    <property type="term" value="F:oxidoreductase activity, acting on the CH-OH group of donors, NAD or NADP as acceptor"/>
    <property type="evidence" value="ECO:0007669"/>
    <property type="project" value="InterPro"/>
</dbReference>
<dbReference type="EMBL" id="MCFA01000189">
    <property type="protein sequence ID" value="ORY00012.1"/>
    <property type="molecule type" value="Genomic_DNA"/>
</dbReference>
<dbReference type="Proteomes" id="UP000193144">
    <property type="component" value="Unassembled WGS sequence"/>
</dbReference>
<name>A0A1Y1YPS4_9PLEO</name>
<sequence length="348" mass="37126">MESLKVLVTGGTGFLGSEIVKALVQAKNYEVTAVDINPPALGTSTFADVRYVRANILHPEELAKVFKEAKPAIVIHAVGVYPLGLARYSPKGKEAVFAVNVEGTKNVIEAAKDCGATGLVYTSSITVLVDEIDADFANADETWPTGRAKLVYGQSKTIAENLVLAANTTDFLTCSLRPATIFGPGDPACIPTIHSCIAKMESPIILGTGTNLCDFAYVSNVADAHVLAVRNLLNSGTAAGEAIFITNGEPIAVRDFCLALWKEFGHIPPFQLRIPEGLAWWLGVIVEGVGWAVGKQGTLSRGVVRDGTAVRYVSIAKARRLLGYKPRVGMTEALEISCAHYKRQIGGR</sequence>
<accession>A0A1Y1YPS4</accession>
<dbReference type="GO" id="GO:0006694">
    <property type="term" value="P:steroid biosynthetic process"/>
    <property type="evidence" value="ECO:0007669"/>
    <property type="project" value="InterPro"/>
</dbReference>
<keyword evidence="2" id="KW-0560">Oxidoreductase</keyword>
<evidence type="ECO:0000313" key="4">
    <source>
        <dbReference type="EMBL" id="ORY00012.1"/>
    </source>
</evidence>
<comment type="caution">
    <text evidence="4">The sequence shown here is derived from an EMBL/GenBank/DDBJ whole genome shotgun (WGS) entry which is preliminary data.</text>
</comment>
<dbReference type="Pfam" id="PF01073">
    <property type="entry name" value="3Beta_HSD"/>
    <property type="match status" value="1"/>
</dbReference>
<comment type="similarity">
    <text evidence="1">Belongs to the 3-beta-HSD family.</text>
</comment>
<evidence type="ECO:0000259" key="3">
    <source>
        <dbReference type="Pfam" id="PF01073"/>
    </source>
</evidence>
<keyword evidence="5" id="KW-1185">Reference proteome</keyword>
<dbReference type="InterPro" id="IPR050177">
    <property type="entry name" value="Lipid_A_modif_metabolic_enz"/>
</dbReference>
<dbReference type="PANTHER" id="PTHR43245">
    <property type="entry name" value="BIFUNCTIONAL POLYMYXIN RESISTANCE PROTEIN ARNA"/>
    <property type="match status" value="1"/>
</dbReference>
<feature type="domain" description="3-beta hydroxysteroid dehydrogenase/isomerase" evidence="3">
    <location>
        <begin position="7"/>
        <end position="270"/>
    </location>
</feature>
<dbReference type="SUPFAM" id="SSF51735">
    <property type="entry name" value="NAD(P)-binding Rossmann-fold domains"/>
    <property type="match status" value="1"/>
</dbReference>
<dbReference type="OrthoDB" id="331544at2759"/>
<gene>
    <name evidence="4" type="ORF">BCR34DRAFT_628061</name>
</gene>
<evidence type="ECO:0000256" key="2">
    <source>
        <dbReference type="ARBA" id="ARBA00023002"/>
    </source>
</evidence>
<evidence type="ECO:0000313" key="5">
    <source>
        <dbReference type="Proteomes" id="UP000193144"/>
    </source>
</evidence>
<reference evidence="4 5" key="1">
    <citation type="submission" date="2016-07" db="EMBL/GenBank/DDBJ databases">
        <title>Pervasive Adenine N6-methylation of Active Genes in Fungi.</title>
        <authorList>
            <consortium name="DOE Joint Genome Institute"/>
            <person name="Mondo S.J."/>
            <person name="Dannebaum R.O."/>
            <person name="Kuo R.C."/>
            <person name="Labutti K."/>
            <person name="Haridas S."/>
            <person name="Kuo A."/>
            <person name="Salamov A."/>
            <person name="Ahrendt S.R."/>
            <person name="Lipzen A."/>
            <person name="Sullivan W."/>
            <person name="Andreopoulos W.B."/>
            <person name="Clum A."/>
            <person name="Lindquist E."/>
            <person name="Daum C."/>
            <person name="Ramamoorthy G.K."/>
            <person name="Gryganskyi A."/>
            <person name="Culley D."/>
            <person name="Magnuson J.K."/>
            <person name="James T.Y."/>
            <person name="O'Malley M.A."/>
            <person name="Stajich J.E."/>
            <person name="Spatafora J.W."/>
            <person name="Visel A."/>
            <person name="Grigoriev I.V."/>
        </authorList>
    </citation>
    <scope>NUCLEOTIDE SEQUENCE [LARGE SCALE GENOMIC DNA]</scope>
    <source>
        <strain evidence="4 5">CBS 115471</strain>
    </source>
</reference>
<organism evidence="4 5">
    <name type="scientific">Clohesyomyces aquaticus</name>
    <dbReference type="NCBI Taxonomy" id="1231657"/>
    <lineage>
        <taxon>Eukaryota</taxon>
        <taxon>Fungi</taxon>
        <taxon>Dikarya</taxon>
        <taxon>Ascomycota</taxon>
        <taxon>Pezizomycotina</taxon>
        <taxon>Dothideomycetes</taxon>
        <taxon>Pleosporomycetidae</taxon>
        <taxon>Pleosporales</taxon>
        <taxon>Lindgomycetaceae</taxon>
        <taxon>Clohesyomyces</taxon>
    </lineage>
</organism>
<dbReference type="PANTHER" id="PTHR43245:SF51">
    <property type="entry name" value="SHORT CHAIN DEHYDROGENASE_REDUCTASE FAMILY 42E, MEMBER 2"/>
    <property type="match status" value="1"/>
</dbReference>